<evidence type="ECO:0000313" key="3">
    <source>
        <dbReference type="Proteomes" id="UP000835052"/>
    </source>
</evidence>
<dbReference type="AlphaFoldDB" id="A0A8S1GP83"/>
<feature type="region of interest" description="Disordered" evidence="1">
    <location>
        <begin position="24"/>
        <end position="47"/>
    </location>
</feature>
<comment type="caution">
    <text evidence="2">The sequence shown here is derived from an EMBL/GenBank/DDBJ whole genome shotgun (WGS) entry which is preliminary data.</text>
</comment>
<organism evidence="2 3">
    <name type="scientific">Caenorhabditis auriculariae</name>
    <dbReference type="NCBI Taxonomy" id="2777116"/>
    <lineage>
        <taxon>Eukaryota</taxon>
        <taxon>Metazoa</taxon>
        <taxon>Ecdysozoa</taxon>
        <taxon>Nematoda</taxon>
        <taxon>Chromadorea</taxon>
        <taxon>Rhabditida</taxon>
        <taxon>Rhabditina</taxon>
        <taxon>Rhabditomorpha</taxon>
        <taxon>Rhabditoidea</taxon>
        <taxon>Rhabditidae</taxon>
        <taxon>Peloderinae</taxon>
        <taxon>Caenorhabditis</taxon>
    </lineage>
</organism>
<dbReference type="Proteomes" id="UP000835052">
    <property type="component" value="Unassembled WGS sequence"/>
</dbReference>
<proteinExistence type="predicted"/>
<protein>
    <submittedName>
        <fullName evidence="2">Uncharacterized protein</fullName>
    </submittedName>
</protein>
<evidence type="ECO:0000256" key="1">
    <source>
        <dbReference type="SAM" id="MobiDB-lite"/>
    </source>
</evidence>
<keyword evidence="3" id="KW-1185">Reference proteome</keyword>
<gene>
    <name evidence="2" type="ORF">CAUJ_LOCUS312</name>
</gene>
<sequence>MYWRRWRLPSMHFLMQQRSAASHVQSISKNPSSLSSTTKQHKESSWEFQKLPVKANPNFSKVRTNLTEAERDTILDGWKKENEHPSSTAAINVQGQVRDVVSHALESIKIPKEGPLNSPESLDKHEVKGNSYSFLNSTCDSSFEVQPARVFKIDAYDGKRPSFAFGFGGTSTPISKAPAPIREVLAEEEENVSEIWQTARENLPEIRSEKSENETIAMDLIRDLYPPTKFPEPKKVESQRETDNAFRSFCKRTVGEKVTTWTKKNASAAERKSIFEFFKEMLSKHPVLGFNDQELQISTDAQMEYSMECIIEKYAKLVVQDNELIGTVSHVICKLCYKNKTFERAFIDFIMSQSVLLRYNAIECDDYFSEMANRRKDERALALNHEKSLISLFMTVHTKNAVFSKNGVDVILSEDKLQKLALTAVHNAVLVRRSSILLTFLITDCKPILSKNEVFWADFVSKLRETLPCLEEEANSLGGDDVSSLAILQNYSKCL</sequence>
<dbReference type="OrthoDB" id="5830628at2759"/>
<accession>A0A8S1GP83</accession>
<dbReference type="EMBL" id="CAJGYM010000001">
    <property type="protein sequence ID" value="CAD6184393.1"/>
    <property type="molecule type" value="Genomic_DNA"/>
</dbReference>
<reference evidence="2" key="1">
    <citation type="submission" date="2020-10" db="EMBL/GenBank/DDBJ databases">
        <authorList>
            <person name="Kikuchi T."/>
        </authorList>
    </citation>
    <scope>NUCLEOTIDE SEQUENCE</scope>
    <source>
        <strain evidence="2">NKZ352</strain>
    </source>
</reference>
<evidence type="ECO:0000313" key="2">
    <source>
        <dbReference type="EMBL" id="CAD6184393.1"/>
    </source>
</evidence>
<name>A0A8S1GP83_9PELO</name>
<feature type="compositionally biased region" description="Polar residues" evidence="1">
    <location>
        <begin position="24"/>
        <end position="38"/>
    </location>
</feature>